<dbReference type="InterPro" id="IPR002885">
    <property type="entry name" value="PPR_rpt"/>
</dbReference>
<dbReference type="PROSITE" id="PS51375">
    <property type="entry name" value="PPR"/>
    <property type="match status" value="2"/>
</dbReference>
<dbReference type="NCBIfam" id="TIGR00756">
    <property type="entry name" value="PPR"/>
    <property type="match status" value="3"/>
</dbReference>
<keyword evidence="2" id="KW-0677">Repeat</keyword>
<proteinExistence type="inferred from homology"/>
<keyword evidence="5" id="KW-1185">Reference proteome</keyword>
<evidence type="ECO:0000256" key="3">
    <source>
        <dbReference type="PROSITE-ProRule" id="PRU00708"/>
    </source>
</evidence>
<organism evidence="4 5">
    <name type="scientific">Dipteronia sinensis</name>
    <dbReference type="NCBI Taxonomy" id="43782"/>
    <lineage>
        <taxon>Eukaryota</taxon>
        <taxon>Viridiplantae</taxon>
        <taxon>Streptophyta</taxon>
        <taxon>Embryophyta</taxon>
        <taxon>Tracheophyta</taxon>
        <taxon>Spermatophyta</taxon>
        <taxon>Magnoliopsida</taxon>
        <taxon>eudicotyledons</taxon>
        <taxon>Gunneridae</taxon>
        <taxon>Pentapetalae</taxon>
        <taxon>rosids</taxon>
        <taxon>malvids</taxon>
        <taxon>Sapindales</taxon>
        <taxon>Sapindaceae</taxon>
        <taxon>Hippocastanoideae</taxon>
        <taxon>Acereae</taxon>
        <taxon>Dipteronia</taxon>
    </lineage>
</organism>
<comment type="caution">
    <text evidence="4">The sequence shown here is derived from an EMBL/GenBank/DDBJ whole genome shotgun (WGS) entry which is preliminary data.</text>
</comment>
<dbReference type="Pfam" id="PF01535">
    <property type="entry name" value="PPR"/>
    <property type="match status" value="1"/>
</dbReference>
<accession>A0AAD9ZID5</accession>
<dbReference type="InterPro" id="IPR011990">
    <property type="entry name" value="TPR-like_helical_dom_sf"/>
</dbReference>
<gene>
    <name evidence="4" type="ORF">Dsin_030144</name>
</gene>
<dbReference type="Pfam" id="PF13041">
    <property type="entry name" value="PPR_2"/>
    <property type="match status" value="1"/>
</dbReference>
<dbReference type="AlphaFoldDB" id="A0AAD9ZID5"/>
<name>A0AAD9ZID5_9ROSI</name>
<dbReference type="Gene3D" id="1.25.40.10">
    <property type="entry name" value="Tetratricopeptide repeat domain"/>
    <property type="match status" value="1"/>
</dbReference>
<evidence type="ECO:0000256" key="2">
    <source>
        <dbReference type="ARBA" id="ARBA00022737"/>
    </source>
</evidence>
<dbReference type="PANTHER" id="PTHR47939">
    <property type="entry name" value="MEMBRANE-ASSOCIATED SALT-INDUCIBLE PROTEIN-LIKE"/>
    <property type="match status" value="1"/>
</dbReference>
<sequence length="151" mass="17143">MVSEGVMLDSMAYNTLLSGFFQVGKIGQAKKIFGEMRFNNVAPDVSTYNILIDGLCKNGCVTKAIEVFHTLKKKKSNFDLSIETYNCFLHGLCETGRLEIACNYFTNLPKKVCYRMLSHITSSSTGFVKKGSWKRQMICYQIWKKKVLLPT</sequence>
<reference evidence="4" key="1">
    <citation type="journal article" date="2023" name="Plant J.">
        <title>Genome sequences and population genomics provide insights into the demographic history, inbreeding, and mutation load of two 'living fossil' tree species of Dipteronia.</title>
        <authorList>
            <person name="Feng Y."/>
            <person name="Comes H.P."/>
            <person name="Chen J."/>
            <person name="Zhu S."/>
            <person name="Lu R."/>
            <person name="Zhang X."/>
            <person name="Li P."/>
            <person name="Qiu J."/>
            <person name="Olsen K.M."/>
            <person name="Qiu Y."/>
        </authorList>
    </citation>
    <scope>NUCLEOTIDE SEQUENCE</scope>
    <source>
        <strain evidence="4">NBL</strain>
    </source>
</reference>
<comment type="similarity">
    <text evidence="1">Belongs to the PPR family. P subfamily.</text>
</comment>
<dbReference type="InterPro" id="IPR050667">
    <property type="entry name" value="PPR-containing_protein"/>
</dbReference>
<dbReference type="PANTHER" id="PTHR47939:SF13">
    <property type="entry name" value="OS03G0201400 PROTEIN"/>
    <property type="match status" value="1"/>
</dbReference>
<feature type="repeat" description="PPR" evidence="3">
    <location>
        <begin position="9"/>
        <end position="43"/>
    </location>
</feature>
<evidence type="ECO:0000313" key="4">
    <source>
        <dbReference type="EMBL" id="KAK3182858.1"/>
    </source>
</evidence>
<dbReference type="Proteomes" id="UP001281410">
    <property type="component" value="Unassembled WGS sequence"/>
</dbReference>
<evidence type="ECO:0000256" key="1">
    <source>
        <dbReference type="ARBA" id="ARBA00007626"/>
    </source>
</evidence>
<feature type="repeat" description="PPR" evidence="3">
    <location>
        <begin position="44"/>
        <end position="78"/>
    </location>
</feature>
<dbReference type="EMBL" id="JANJYJ010000010">
    <property type="protein sequence ID" value="KAK3182858.1"/>
    <property type="molecule type" value="Genomic_DNA"/>
</dbReference>
<evidence type="ECO:0000313" key="5">
    <source>
        <dbReference type="Proteomes" id="UP001281410"/>
    </source>
</evidence>
<evidence type="ECO:0008006" key="6">
    <source>
        <dbReference type="Google" id="ProtNLM"/>
    </source>
</evidence>
<protein>
    <recommendedName>
        <fullName evidence="6">Pentatricopeptide repeat-containing protein</fullName>
    </recommendedName>
</protein>